<evidence type="ECO:0000313" key="2">
    <source>
        <dbReference type="Proteomes" id="UP000029719"/>
    </source>
</evidence>
<dbReference type="EMBL" id="JRMB01000001">
    <property type="protein sequence ID" value="KGF66322.1"/>
    <property type="molecule type" value="Genomic_DNA"/>
</dbReference>
<name>A0A9X0EI61_9PSED</name>
<organism evidence="1 2">
    <name type="scientific">Pseudomonas lutea</name>
    <dbReference type="NCBI Taxonomy" id="243924"/>
    <lineage>
        <taxon>Bacteria</taxon>
        <taxon>Pseudomonadati</taxon>
        <taxon>Pseudomonadota</taxon>
        <taxon>Gammaproteobacteria</taxon>
        <taxon>Pseudomonadales</taxon>
        <taxon>Pseudomonadaceae</taxon>
        <taxon>Pseudomonas</taxon>
    </lineage>
</organism>
<protein>
    <recommendedName>
        <fullName evidence="3">ATP-binding protein</fullName>
    </recommendedName>
</protein>
<dbReference type="Gene3D" id="3.30.565.10">
    <property type="entry name" value="Histidine kinase-like ATPase, C-terminal domain"/>
    <property type="match status" value="1"/>
</dbReference>
<proteinExistence type="predicted"/>
<dbReference type="AlphaFoldDB" id="A0A9X0EI61"/>
<dbReference type="OrthoDB" id="9813438at2"/>
<evidence type="ECO:0000313" key="1">
    <source>
        <dbReference type="EMBL" id="KGF66322.1"/>
    </source>
</evidence>
<reference evidence="1 2" key="1">
    <citation type="submission" date="2014-09" db="EMBL/GenBank/DDBJ databases">
        <title>Genome sequence of Pseudomonas lutea strain DSM 17257T.</title>
        <authorList>
            <person name="Kwak Y."/>
            <person name="Shin J.-H."/>
        </authorList>
    </citation>
    <scope>NUCLEOTIDE SEQUENCE [LARGE SCALE GENOMIC DNA]</scope>
    <source>
        <strain evidence="1 2">DSM 17257</strain>
    </source>
</reference>
<sequence length="534" mass="59513">MTSHETIPVEPDIARITNGLRDTGYEFNTAIADIIDNSIAAGASHVDVRVAVDFMNDVIVSVADDGVGMNREELIDAMRYGSKQRANLSSLGKFGLGLKTASTAFCRKLIVTSRASSAQPALSAIWDLDFIAQAKDWSLQLRQPGQAEIALLEAVADDAPGTVVIWDKIDRLLPDYKKSDGKPIKKALKRYTDNLSTHISLVYQRFLDPKDDRAQNIVIKLNGIQVEAWDPFFTAFNNEPVLENIQAIELPNGERTSFTVRAFILPRKEEFASTAEKEMAAISNERQGVYVYRENRLIHGPDWLGMFRQEPHFSLLRVELSFDHKLDDAFQVDIKKSRILLNEGLYRWLRESFLAHPRREAETRYRKGAASVAKGSTALLHTSSNNALHQKMETLRKATVTEINSETGEASVQNNSGTSVAHFRIVTDSSPGTAHIDTAESLDNRVLWEPSLINGKPGVTLNTGHPYYAKAYLPNKENSAVIQALDFMLWALAQAEVNNVSGESKDAFEEYRIDVSRNLLKLVADLPDAPETQE</sequence>
<accession>A0A9X0EI61</accession>
<evidence type="ECO:0008006" key="3">
    <source>
        <dbReference type="Google" id="ProtNLM"/>
    </source>
</evidence>
<dbReference type="RefSeq" id="WP_037012118.1">
    <property type="nucleotide sequence ID" value="NZ_JRMB01000001.1"/>
</dbReference>
<dbReference type="Pfam" id="PF13589">
    <property type="entry name" value="HATPase_c_3"/>
    <property type="match status" value="1"/>
</dbReference>
<dbReference type="InterPro" id="IPR036890">
    <property type="entry name" value="HATPase_C_sf"/>
</dbReference>
<dbReference type="SUPFAM" id="SSF55874">
    <property type="entry name" value="ATPase domain of HSP90 chaperone/DNA topoisomerase II/histidine kinase"/>
    <property type="match status" value="1"/>
</dbReference>
<dbReference type="Proteomes" id="UP000029719">
    <property type="component" value="Unassembled WGS sequence"/>
</dbReference>
<comment type="caution">
    <text evidence="1">The sequence shown here is derived from an EMBL/GenBank/DDBJ whole genome shotgun (WGS) entry which is preliminary data.</text>
</comment>
<gene>
    <name evidence="1" type="ORF">LT42_10670</name>
</gene>